<evidence type="ECO:0000313" key="3">
    <source>
        <dbReference type="EMBL" id="CAI9953961.1"/>
    </source>
</evidence>
<keyword evidence="5" id="KW-1185">Reference proteome</keyword>
<evidence type="ECO:0000313" key="5">
    <source>
        <dbReference type="Proteomes" id="UP001642409"/>
    </source>
</evidence>
<keyword evidence="1" id="KW-0175">Coiled coil</keyword>
<dbReference type="Proteomes" id="UP001642409">
    <property type="component" value="Unassembled WGS sequence"/>
</dbReference>
<evidence type="ECO:0000256" key="2">
    <source>
        <dbReference type="SAM" id="MobiDB-lite"/>
    </source>
</evidence>
<feature type="coiled-coil region" evidence="1">
    <location>
        <begin position="232"/>
        <end position="305"/>
    </location>
</feature>
<reference evidence="3" key="1">
    <citation type="submission" date="2023-06" db="EMBL/GenBank/DDBJ databases">
        <authorList>
            <person name="Kurt Z."/>
        </authorList>
    </citation>
    <scope>NUCLEOTIDE SEQUENCE</scope>
</reference>
<sequence length="557" mass="65491">MEISPLSQVRKLLQQKREEQQETVQQPQISTAKSQNQAILQSFLPKVEQSKVSHVVAVPISRQSKQEKMDELLVKLALQKQRKLDMSKSVAEPAKEPVSIPEPREQPVSQIHLSPQQQYLDEADDYHFIDDKAQLDIVDVSSSYPVEPKPEQNLIKMNQDVLFSNRVQSSQISQNEQTTQFLQNRLQQPTKQLEYQNNNYQQTFDSVDEELDPEAIRNEMLKGFRKNLISKKDNQQIQVKSENETNQNTQNRILTNNQNSIWSEKKSLNESQKLIQEQQEQYKIKQEAVQERAQNQNQINLEQNKPIRIVRSKLINKLHKQSPVALLGSKELNSFDSQPESFIQPLHYEDNQKQPQQFNQQQFNEQQYQKEQNENRQYQENNNQYNPYQIQNQNELNPPQSSYLQSQIYNSQVRDESVNTEYVQTNFKQKFNKLIMFPPPTQVRKSMLLLRTKHEEAESQNNNQNTIFFVNQTIKTHPLRAVTPIQKVKITTREIQQEDVLRVKTPQRNTGKFKLQTQLRVSPPKQPAELKPTVQETYVTRAKSNNRLIQIMNKRQQ</sequence>
<feature type="region of interest" description="Disordered" evidence="2">
    <location>
        <begin position="354"/>
        <end position="374"/>
    </location>
</feature>
<accession>A0AA86QBJ9</accession>
<reference evidence="4 5" key="2">
    <citation type="submission" date="2024-07" db="EMBL/GenBank/DDBJ databases">
        <authorList>
            <person name="Akdeniz Z."/>
        </authorList>
    </citation>
    <scope>NUCLEOTIDE SEQUENCE [LARGE SCALE GENOMIC DNA]</scope>
</reference>
<evidence type="ECO:0000256" key="1">
    <source>
        <dbReference type="SAM" id="Coils"/>
    </source>
</evidence>
<dbReference type="EMBL" id="CAXDID020000222">
    <property type="protein sequence ID" value="CAL6058604.1"/>
    <property type="molecule type" value="Genomic_DNA"/>
</dbReference>
<organism evidence="3">
    <name type="scientific">Hexamita inflata</name>
    <dbReference type="NCBI Taxonomy" id="28002"/>
    <lineage>
        <taxon>Eukaryota</taxon>
        <taxon>Metamonada</taxon>
        <taxon>Diplomonadida</taxon>
        <taxon>Hexamitidae</taxon>
        <taxon>Hexamitinae</taxon>
        <taxon>Hexamita</taxon>
    </lineage>
</organism>
<comment type="caution">
    <text evidence="3">The sequence shown here is derived from an EMBL/GenBank/DDBJ whole genome shotgun (WGS) entry which is preliminary data.</text>
</comment>
<proteinExistence type="predicted"/>
<dbReference type="EMBL" id="CATOUU010000843">
    <property type="protein sequence ID" value="CAI9953961.1"/>
    <property type="molecule type" value="Genomic_DNA"/>
</dbReference>
<protein>
    <submittedName>
        <fullName evidence="4">Hypothetical_protein</fullName>
    </submittedName>
</protein>
<evidence type="ECO:0000313" key="4">
    <source>
        <dbReference type="EMBL" id="CAL6058604.1"/>
    </source>
</evidence>
<dbReference type="AlphaFoldDB" id="A0AA86QBJ9"/>
<name>A0AA86QBJ9_9EUKA</name>
<feature type="region of interest" description="Disordered" evidence="2">
    <location>
        <begin position="87"/>
        <end position="108"/>
    </location>
</feature>
<gene>
    <name evidence="3" type="ORF">HINF_LOCUS41606</name>
    <name evidence="4" type="ORF">HINF_LOCUS48348</name>
</gene>